<dbReference type="GeneID" id="49395544"/>
<comment type="caution">
    <text evidence="5">The sequence shown here is derived from an EMBL/GenBank/DDBJ whole genome shotgun (WGS) entry which is preliminary data.</text>
</comment>
<keyword evidence="2" id="KW-0238">DNA-binding</keyword>
<evidence type="ECO:0000313" key="5">
    <source>
        <dbReference type="EMBL" id="KRK23225.1"/>
    </source>
</evidence>
<dbReference type="PRINTS" id="PR00032">
    <property type="entry name" value="HTHARAC"/>
</dbReference>
<dbReference type="SUPFAM" id="SSF51215">
    <property type="entry name" value="Regulatory protein AraC"/>
    <property type="match status" value="1"/>
</dbReference>
<dbReference type="SUPFAM" id="SSF46689">
    <property type="entry name" value="Homeodomain-like"/>
    <property type="match status" value="2"/>
</dbReference>
<dbReference type="Pfam" id="PF02311">
    <property type="entry name" value="AraC_binding"/>
    <property type="match status" value="1"/>
</dbReference>
<dbReference type="AlphaFoldDB" id="A0A837R715"/>
<dbReference type="Proteomes" id="UP000051020">
    <property type="component" value="Unassembled WGS sequence"/>
</dbReference>
<dbReference type="SMART" id="SM00342">
    <property type="entry name" value="HTH_ARAC"/>
    <property type="match status" value="1"/>
</dbReference>
<dbReference type="GO" id="GO:0043565">
    <property type="term" value="F:sequence-specific DNA binding"/>
    <property type="evidence" value="ECO:0007669"/>
    <property type="project" value="InterPro"/>
</dbReference>
<evidence type="ECO:0000256" key="1">
    <source>
        <dbReference type="ARBA" id="ARBA00023015"/>
    </source>
</evidence>
<dbReference type="EMBL" id="AZCU01000017">
    <property type="protein sequence ID" value="KRK23225.1"/>
    <property type="molecule type" value="Genomic_DNA"/>
</dbReference>
<dbReference type="InterPro" id="IPR003313">
    <property type="entry name" value="AraC-bd"/>
</dbReference>
<dbReference type="Pfam" id="PF12833">
    <property type="entry name" value="HTH_18"/>
    <property type="match status" value="1"/>
</dbReference>
<dbReference type="RefSeq" id="WP_050338119.1">
    <property type="nucleotide sequence ID" value="NZ_AZCU01000017.1"/>
</dbReference>
<feature type="domain" description="HTH araC/xylS-type" evidence="4">
    <location>
        <begin position="168"/>
        <end position="266"/>
    </location>
</feature>
<dbReference type="PANTHER" id="PTHR43280:SF2">
    <property type="entry name" value="HTH-TYPE TRANSCRIPTIONAL REGULATOR EXSA"/>
    <property type="match status" value="1"/>
</dbReference>
<organism evidence="5 6">
    <name type="scientific">Lactiplantibacillus pentosus DSM 20314</name>
    <dbReference type="NCBI Taxonomy" id="1423791"/>
    <lineage>
        <taxon>Bacteria</taxon>
        <taxon>Bacillati</taxon>
        <taxon>Bacillota</taxon>
        <taxon>Bacilli</taxon>
        <taxon>Lactobacillales</taxon>
        <taxon>Lactobacillaceae</taxon>
        <taxon>Lactiplantibacillus</taxon>
    </lineage>
</organism>
<dbReference type="InterPro" id="IPR018062">
    <property type="entry name" value="HTH_AraC-typ_CS"/>
</dbReference>
<dbReference type="Gene3D" id="2.60.120.280">
    <property type="entry name" value="Regulatory protein AraC"/>
    <property type="match status" value="1"/>
</dbReference>
<evidence type="ECO:0000313" key="6">
    <source>
        <dbReference type="Proteomes" id="UP000051020"/>
    </source>
</evidence>
<dbReference type="PROSITE" id="PS01124">
    <property type="entry name" value="HTH_ARAC_FAMILY_2"/>
    <property type="match status" value="1"/>
</dbReference>
<evidence type="ECO:0000259" key="4">
    <source>
        <dbReference type="PROSITE" id="PS01124"/>
    </source>
</evidence>
<gene>
    <name evidence="5" type="ORF">FD24_GL001160</name>
</gene>
<dbReference type="InterPro" id="IPR020449">
    <property type="entry name" value="Tscrpt_reg_AraC-type_HTH"/>
</dbReference>
<proteinExistence type="predicted"/>
<keyword evidence="1" id="KW-0805">Transcription regulation</keyword>
<dbReference type="InterPro" id="IPR009057">
    <property type="entry name" value="Homeodomain-like_sf"/>
</dbReference>
<reference evidence="5 6" key="1">
    <citation type="journal article" date="2015" name="Genome Announc.">
        <title>Expanding the biotechnology potential of lactobacilli through comparative genomics of 213 strains and associated genera.</title>
        <authorList>
            <person name="Sun Z."/>
            <person name="Harris H.M."/>
            <person name="McCann A."/>
            <person name="Guo C."/>
            <person name="Argimon S."/>
            <person name="Zhang W."/>
            <person name="Yang X."/>
            <person name="Jeffery I.B."/>
            <person name="Cooney J.C."/>
            <person name="Kagawa T.F."/>
            <person name="Liu W."/>
            <person name="Song Y."/>
            <person name="Salvetti E."/>
            <person name="Wrobel A."/>
            <person name="Rasinkangas P."/>
            <person name="Parkhill J."/>
            <person name="Rea M.C."/>
            <person name="O'Sullivan O."/>
            <person name="Ritari J."/>
            <person name="Douillard F.P."/>
            <person name="Paul Ross R."/>
            <person name="Yang R."/>
            <person name="Briner A.E."/>
            <person name="Felis G.E."/>
            <person name="de Vos W.M."/>
            <person name="Barrangou R."/>
            <person name="Klaenhammer T.R."/>
            <person name="Caufield P.W."/>
            <person name="Cui Y."/>
            <person name="Zhang H."/>
            <person name="O'Toole P.W."/>
        </authorList>
    </citation>
    <scope>NUCLEOTIDE SEQUENCE [LARGE SCALE GENOMIC DNA]</scope>
    <source>
        <strain evidence="5 6">DSM 20314</strain>
    </source>
</reference>
<evidence type="ECO:0000256" key="3">
    <source>
        <dbReference type="ARBA" id="ARBA00023163"/>
    </source>
</evidence>
<dbReference type="InterPro" id="IPR037923">
    <property type="entry name" value="HTH-like"/>
</dbReference>
<dbReference type="GO" id="GO:0003700">
    <property type="term" value="F:DNA-binding transcription factor activity"/>
    <property type="evidence" value="ECO:0007669"/>
    <property type="project" value="InterPro"/>
</dbReference>
<sequence>MSIIFNSNSDNLPLKFFDIGINWDQHKIYRPNGFDYFHWLQTDSGMGIIRIGNQRIKLNSGQGFLMRPNIPHSFFPDSNKSEWQTSFITFEGTAASELVEFLNLNDYQLYNHLDISLGTFIRRNFNTFKKTSFEDTLMQSNAIYTFLMLLRQNAYQNRLIFTDSSVTNLIVSYISSHYQENISNESFSNLTGYSISHTIRLFRDQTGETPLKYLTDFRLRMAKSLIIFHANLPINKISELVGFSSPSYFTKQFKDYFGKTPNQFRK</sequence>
<keyword evidence="3" id="KW-0804">Transcription</keyword>
<dbReference type="PROSITE" id="PS00041">
    <property type="entry name" value="HTH_ARAC_FAMILY_1"/>
    <property type="match status" value="1"/>
</dbReference>
<accession>A0A837R715</accession>
<dbReference type="InterPro" id="IPR018060">
    <property type="entry name" value="HTH_AraC"/>
</dbReference>
<dbReference type="PANTHER" id="PTHR43280">
    <property type="entry name" value="ARAC-FAMILY TRANSCRIPTIONAL REGULATOR"/>
    <property type="match status" value="1"/>
</dbReference>
<dbReference type="Gene3D" id="1.10.10.60">
    <property type="entry name" value="Homeodomain-like"/>
    <property type="match status" value="2"/>
</dbReference>
<name>A0A837R715_LACPE</name>
<protein>
    <submittedName>
        <fullName evidence="5">Arac family transcriptional regulator</fullName>
    </submittedName>
</protein>
<evidence type="ECO:0000256" key="2">
    <source>
        <dbReference type="ARBA" id="ARBA00023125"/>
    </source>
</evidence>